<evidence type="ECO:0000256" key="4">
    <source>
        <dbReference type="ARBA" id="ARBA00022989"/>
    </source>
</evidence>
<keyword evidence="4 6" id="KW-1133">Transmembrane helix</keyword>
<evidence type="ECO:0000256" key="1">
    <source>
        <dbReference type="ARBA" id="ARBA00004141"/>
    </source>
</evidence>
<evidence type="ECO:0000313" key="7">
    <source>
        <dbReference type="WBParaSite" id="TCLT_0000748701-mRNA-1"/>
    </source>
</evidence>
<comment type="similarity">
    <text evidence="2">Belongs to the PER33/POM33 family.</text>
</comment>
<dbReference type="GO" id="GO:0071786">
    <property type="term" value="P:endoplasmic reticulum tubular network organization"/>
    <property type="evidence" value="ECO:0007669"/>
    <property type="project" value="TreeGrafter"/>
</dbReference>
<feature type="transmembrane region" description="Helical" evidence="6">
    <location>
        <begin position="25"/>
        <end position="43"/>
    </location>
</feature>
<evidence type="ECO:0000256" key="2">
    <source>
        <dbReference type="ARBA" id="ARBA00007322"/>
    </source>
</evidence>
<dbReference type="GO" id="GO:0061024">
    <property type="term" value="P:membrane organization"/>
    <property type="evidence" value="ECO:0007669"/>
    <property type="project" value="TreeGrafter"/>
</dbReference>
<dbReference type="InterPro" id="IPR005344">
    <property type="entry name" value="TMEM33/Pom33"/>
</dbReference>
<keyword evidence="5 6" id="KW-0472">Membrane</keyword>
<reference evidence="7" key="1">
    <citation type="submission" date="2017-02" db="UniProtKB">
        <authorList>
            <consortium name="WormBaseParasite"/>
        </authorList>
    </citation>
    <scope>IDENTIFICATION</scope>
</reference>
<dbReference type="PANTHER" id="PTHR12703:SF4">
    <property type="entry name" value="TRANSMEMBRANE PROTEIN 33"/>
    <property type="match status" value="1"/>
</dbReference>
<protein>
    <submittedName>
        <fullName evidence="7">Transmembrane protein 33</fullName>
    </submittedName>
</protein>
<feature type="transmembrane region" description="Helical" evidence="6">
    <location>
        <begin position="95"/>
        <end position="117"/>
    </location>
</feature>
<dbReference type="InterPro" id="IPR051645">
    <property type="entry name" value="PER33/POM33_regulator"/>
</dbReference>
<dbReference type="OMA" id="FFSIRPT"/>
<evidence type="ECO:0000256" key="3">
    <source>
        <dbReference type="ARBA" id="ARBA00022692"/>
    </source>
</evidence>
<dbReference type="AlphaFoldDB" id="A0A0N5D3H5"/>
<dbReference type="WBParaSite" id="TCLT_0000748701-mRNA-1">
    <property type="protein sequence ID" value="TCLT_0000748701-mRNA-1"/>
    <property type="gene ID" value="TCLT_0000748701"/>
</dbReference>
<sequence>LERSAVLEFPFSKFQGFLKTHQADAVLFLTRIVTVLCTLYYILPFGTRSAQFSAYSKSFAAAAATNALRLHQRVGGLRFTREFLSMVLMEDSCHYLIYSVMFITATPVTMALVPIFLYGLLHAASFAVQICHATGNATEMSNKVQELVRQHTQNLLGVIACSEVFLMPMLVAMVFLGKASFILPFIYYRFLTLRYVSRRNHSMKLVFYQLRISLEQLVASPHCPHLVRKTVHSVISLFCRLFSTTVQ</sequence>
<dbReference type="GO" id="GO:0005783">
    <property type="term" value="C:endoplasmic reticulum"/>
    <property type="evidence" value="ECO:0007669"/>
    <property type="project" value="TreeGrafter"/>
</dbReference>
<keyword evidence="3 6" id="KW-0812">Transmembrane</keyword>
<dbReference type="PANTHER" id="PTHR12703">
    <property type="entry name" value="TRANSMEMBRANE PROTEIN 33"/>
    <property type="match status" value="1"/>
</dbReference>
<proteinExistence type="inferred from homology"/>
<dbReference type="Pfam" id="PF03661">
    <property type="entry name" value="TMEM33_Pom33"/>
    <property type="match status" value="1"/>
</dbReference>
<comment type="subcellular location">
    <subcellularLocation>
        <location evidence="1">Membrane</location>
        <topology evidence="1">Multi-pass membrane protein</topology>
    </subcellularLocation>
</comment>
<feature type="transmembrane region" description="Helical" evidence="6">
    <location>
        <begin position="165"/>
        <end position="188"/>
    </location>
</feature>
<organism evidence="7">
    <name type="scientific">Thelazia callipaeda</name>
    <name type="common">Oriental eyeworm</name>
    <name type="synonym">Parasitic nematode</name>
    <dbReference type="NCBI Taxonomy" id="103827"/>
    <lineage>
        <taxon>Eukaryota</taxon>
        <taxon>Metazoa</taxon>
        <taxon>Ecdysozoa</taxon>
        <taxon>Nematoda</taxon>
        <taxon>Chromadorea</taxon>
        <taxon>Rhabditida</taxon>
        <taxon>Spirurina</taxon>
        <taxon>Spiruromorpha</taxon>
        <taxon>Thelazioidea</taxon>
        <taxon>Thelaziidae</taxon>
        <taxon>Thelazia</taxon>
    </lineage>
</organism>
<dbReference type="GO" id="GO:0016020">
    <property type="term" value="C:membrane"/>
    <property type="evidence" value="ECO:0007669"/>
    <property type="project" value="UniProtKB-SubCell"/>
</dbReference>
<name>A0A0N5D3H5_THECL</name>
<evidence type="ECO:0000256" key="5">
    <source>
        <dbReference type="ARBA" id="ARBA00023136"/>
    </source>
</evidence>
<accession>A0A0N5D3H5</accession>
<evidence type="ECO:0000256" key="6">
    <source>
        <dbReference type="SAM" id="Phobius"/>
    </source>
</evidence>